<organism evidence="1 2">
    <name type="scientific">Ectobacillus antri</name>
    <dbReference type="NCBI Taxonomy" id="2486280"/>
    <lineage>
        <taxon>Bacteria</taxon>
        <taxon>Bacillati</taxon>
        <taxon>Bacillota</taxon>
        <taxon>Bacilli</taxon>
        <taxon>Bacillales</taxon>
        <taxon>Bacillaceae</taxon>
        <taxon>Ectobacillus</taxon>
    </lineage>
</organism>
<name>A0ABT6H5F5_9BACI</name>
<evidence type="ECO:0000313" key="1">
    <source>
        <dbReference type="EMBL" id="MDG5754562.1"/>
    </source>
</evidence>
<sequence>MKERLLSFIEYVNAQDYVGPLLPLQEIKVRVDMGNEACTLHISKTGLHISEASDVSDCLQFSHEDDLRSLTTGMRLQMLVRMKGATYKGTYRTLLLLESLFYLYRPAA</sequence>
<reference evidence="1 2" key="1">
    <citation type="submission" date="2023-04" db="EMBL/GenBank/DDBJ databases">
        <title>Ectobacillus antri isolated from activated sludge.</title>
        <authorList>
            <person name="Yan P."/>
            <person name="Liu X."/>
        </authorList>
    </citation>
    <scope>NUCLEOTIDE SEQUENCE [LARGE SCALE GENOMIC DNA]</scope>
    <source>
        <strain evidence="1 2">C18H</strain>
    </source>
</reference>
<protein>
    <recommendedName>
        <fullName evidence="3">SCP2 domain-containing protein</fullName>
    </recommendedName>
</protein>
<dbReference type="Proteomes" id="UP001218246">
    <property type="component" value="Unassembled WGS sequence"/>
</dbReference>
<accession>A0ABT6H5F5</accession>
<gene>
    <name evidence="1" type="ORF">P6P90_11335</name>
</gene>
<evidence type="ECO:0008006" key="3">
    <source>
        <dbReference type="Google" id="ProtNLM"/>
    </source>
</evidence>
<comment type="caution">
    <text evidence="1">The sequence shown here is derived from an EMBL/GenBank/DDBJ whole genome shotgun (WGS) entry which is preliminary data.</text>
</comment>
<keyword evidence="2" id="KW-1185">Reference proteome</keyword>
<evidence type="ECO:0000313" key="2">
    <source>
        <dbReference type="Proteomes" id="UP001218246"/>
    </source>
</evidence>
<proteinExistence type="predicted"/>
<dbReference type="EMBL" id="JARULN010000010">
    <property type="protein sequence ID" value="MDG5754562.1"/>
    <property type="molecule type" value="Genomic_DNA"/>
</dbReference>
<dbReference type="RefSeq" id="WP_278018198.1">
    <property type="nucleotide sequence ID" value="NZ_JARRRY010000006.1"/>
</dbReference>